<accession>A0ABU3I9A5</accession>
<gene>
    <name evidence="2" type="ORF">QS713_02600</name>
</gene>
<reference evidence="2 3" key="1">
    <citation type="submission" date="2023-06" db="EMBL/GenBank/DDBJ databases">
        <title>Draft genome sequence of Gleimia hominis type strain CCUG 57540T.</title>
        <authorList>
            <person name="Salva-Serra F."/>
            <person name="Cardew S."/>
            <person name="Jensie Markopoulos S."/>
            <person name="Ohlen M."/>
            <person name="Inganas E."/>
            <person name="Svensson-Stadler L."/>
            <person name="Moore E.R.B."/>
        </authorList>
    </citation>
    <scope>NUCLEOTIDE SEQUENCE [LARGE SCALE GENOMIC DNA]</scope>
    <source>
        <strain evidence="2 3">CCUG 57540</strain>
    </source>
</reference>
<dbReference type="PANTHER" id="PTHR31528">
    <property type="entry name" value="4-AMINO-5-HYDROXYMETHYL-2-METHYLPYRIMIDINE PHOSPHATE SYNTHASE THI11-RELATED"/>
    <property type="match status" value="1"/>
</dbReference>
<dbReference type="Pfam" id="PF09084">
    <property type="entry name" value="NMT1"/>
    <property type="match status" value="1"/>
</dbReference>
<dbReference type="InterPro" id="IPR027939">
    <property type="entry name" value="NMT1/THI5"/>
</dbReference>
<dbReference type="EMBL" id="JASXSX010000001">
    <property type="protein sequence ID" value="MDT3766954.1"/>
    <property type="molecule type" value="Genomic_DNA"/>
</dbReference>
<dbReference type="Gene3D" id="3.40.190.10">
    <property type="entry name" value="Periplasmic binding protein-like II"/>
    <property type="match status" value="2"/>
</dbReference>
<proteinExistence type="predicted"/>
<keyword evidence="3" id="KW-1185">Reference proteome</keyword>
<name>A0ABU3I9A5_9ACTO</name>
<evidence type="ECO:0000259" key="1">
    <source>
        <dbReference type="Pfam" id="PF09084"/>
    </source>
</evidence>
<feature type="domain" description="SsuA/THI5-like" evidence="1">
    <location>
        <begin position="14"/>
        <end position="230"/>
    </location>
</feature>
<dbReference type="SUPFAM" id="SSF53850">
    <property type="entry name" value="Periplasmic binding protein-like II"/>
    <property type="match status" value="1"/>
</dbReference>
<evidence type="ECO:0000313" key="2">
    <source>
        <dbReference type="EMBL" id="MDT3766954.1"/>
    </source>
</evidence>
<evidence type="ECO:0000313" key="3">
    <source>
        <dbReference type="Proteomes" id="UP001247542"/>
    </source>
</evidence>
<protein>
    <submittedName>
        <fullName evidence="2">ABC transporter substrate-binding protein</fullName>
    </submittedName>
</protein>
<sequence length="303" mass="33801">MMLVRMRLEYVTAWPNHAGMFVARKKGFYADRGFDVDIVWDGWDRGTPVDLTVAGEFQFAAVRLGELLETRSTDNPMRALATFNQNQLGGVISLKSKGISSFADLEGKRVSIPPVPRLTNMVVEAMEAQGADFSKVNVLDPFPYEPDIRSVEKGVYDAVFNVLGWESYQGVSPVSEVVQLSFDDVGVTPHHAYYLCATDSFVEENPGLVRDFVQATALGYEFARDNPQEALEILAPTMCNTDPDILRNSLEFMTPTWFAPNGKWGFMDEDLMRSYAQWMADGGFCDANVDSVAQAHTNEFLES</sequence>
<comment type="caution">
    <text evidence="2">The sequence shown here is derived from an EMBL/GenBank/DDBJ whole genome shotgun (WGS) entry which is preliminary data.</text>
</comment>
<organism evidence="2 3">
    <name type="scientific">Gleimia hominis</name>
    <dbReference type="NCBI Taxonomy" id="595468"/>
    <lineage>
        <taxon>Bacteria</taxon>
        <taxon>Bacillati</taxon>
        <taxon>Actinomycetota</taxon>
        <taxon>Actinomycetes</taxon>
        <taxon>Actinomycetales</taxon>
        <taxon>Actinomycetaceae</taxon>
        <taxon>Gleimia</taxon>
    </lineage>
</organism>
<dbReference type="InterPro" id="IPR015168">
    <property type="entry name" value="SsuA/THI5"/>
</dbReference>
<dbReference type="RefSeq" id="WP_313272209.1">
    <property type="nucleotide sequence ID" value="NZ_JASXSX010000001.1"/>
</dbReference>
<dbReference type="PANTHER" id="PTHR31528:SF3">
    <property type="entry name" value="THIAMINE BIOSYNTHESIS PROTEIN HI_0357-RELATED"/>
    <property type="match status" value="1"/>
</dbReference>
<dbReference type="Proteomes" id="UP001247542">
    <property type="component" value="Unassembled WGS sequence"/>
</dbReference>